<evidence type="ECO:0000256" key="1">
    <source>
        <dbReference type="ARBA" id="ARBA00004167"/>
    </source>
</evidence>
<feature type="transmembrane region" description="Helical" evidence="11">
    <location>
        <begin position="92"/>
        <end position="113"/>
    </location>
</feature>
<sequence>MSGGADQLHALSGAYALDALDPAEREAFVRHLPSCPLCTQEVREFTATAARLGSAVALAPPPAMRAEVLARIDTVRQQPPARRGIVALRRRALPLALAACLATTLALGGAALWQREQALEAARAVHDLRELTGVLTAPDARTVTGRSASGARAAVVVSAARDRAAFLGSGLPSAPAGQTYQLWFADGGVMRPAGLVAGDGSTLMSGPVGRATAVGLTLEPAGGSARPTSQPLVLLGLAAAPGR</sequence>
<dbReference type="InterPro" id="IPR051474">
    <property type="entry name" value="Anti-sigma-K/W_factor"/>
</dbReference>
<organism evidence="13 14">
    <name type="scientific">Streptomyces cirratus</name>
    <dbReference type="NCBI Taxonomy" id="68187"/>
    <lineage>
        <taxon>Bacteria</taxon>
        <taxon>Bacillati</taxon>
        <taxon>Actinomycetota</taxon>
        <taxon>Actinomycetes</taxon>
        <taxon>Kitasatosporales</taxon>
        <taxon>Streptomycetaceae</taxon>
        <taxon>Streptomyces</taxon>
    </lineage>
</organism>
<dbReference type="PANTHER" id="PTHR37461">
    <property type="entry name" value="ANTI-SIGMA-K FACTOR RSKA"/>
    <property type="match status" value="1"/>
</dbReference>
<keyword evidence="4 11" id="KW-0812">Transmembrane</keyword>
<keyword evidence="8" id="KW-0804">Transcription</keyword>
<evidence type="ECO:0000259" key="12">
    <source>
        <dbReference type="Pfam" id="PF10099"/>
    </source>
</evidence>
<dbReference type="PANTHER" id="PTHR37461:SF1">
    <property type="entry name" value="ANTI-SIGMA-K FACTOR RSKA"/>
    <property type="match status" value="1"/>
</dbReference>
<evidence type="ECO:0000256" key="8">
    <source>
        <dbReference type="ARBA" id="ARBA00023163"/>
    </source>
</evidence>
<comment type="subcellular location">
    <subcellularLocation>
        <location evidence="2">Cell membrane</location>
    </subcellularLocation>
    <subcellularLocation>
        <location evidence="1">Membrane</location>
        <topology evidence="1">Single-pass membrane protein</topology>
    </subcellularLocation>
</comment>
<evidence type="ECO:0000256" key="11">
    <source>
        <dbReference type="SAM" id="Phobius"/>
    </source>
</evidence>
<dbReference type="Gene3D" id="1.10.10.1320">
    <property type="entry name" value="Anti-sigma factor, zinc-finger domain"/>
    <property type="match status" value="1"/>
</dbReference>
<protein>
    <recommendedName>
        <fullName evidence="10">Regulator of SigK</fullName>
    </recommendedName>
    <alternativeName>
        <fullName evidence="9">Sigma-K anti-sigma factor RskA</fullName>
    </alternativeName>
</protein>
<gene>
    <name evidence="13" type="ORF">GCM10010347_33690</name>
</gene>
<evidence type="ECO:0000256" key="4">
    <source>
        <dbReference type="ARBA" id="ARBA00022692"/>
    </source>
</evidence>
<evidence type="ECO:0000256" key="6">
    <source>
        <dbReference type="ARBA" id="ARBA00023015"/>
    </source>
</evidence>
<evidence type="ECO:0000313" key="13">
    <source>
        <dbReference type="EMBL" id="GHB60885.1"/>
    </source>
</evidence>
<evidence type="ECO:0000256" key="2">
    <source>
        <dbReference type="ARBA" id="ARBA00004236"/>
    </source>
</evidence>
<dbReference type="RefSeq" id="WP_190184968.1">
    <property type="nucleotide sequence ID" value="NZ_BMVP01000005.1"/>
</dbReference>
<keyword evidence="5 11" id="KW-1133">Transmembrane helix</keyword>
<dbReference type="Pfam" id="PF10099">
    <property type="entry name" value="RskA_C"/>
    <property type="match status" value="1"/>
</dbReference>
<name>A0ABQ3EY39_9ACTN</name>
<accession>A0ABQ3EY39</accession>
<evidence type="ECO:0000256" key="3">
    <source>
        <dbReference type="ARBA" id="ARBA00022475"/>
    </source>
</evidence>
<keyword evidence="14" id="KW-1185">Reference proteome</keyword>
<reference evidence="14" key="1">
    <citation type="journal article" date="2019" name="Int. J. Syst. Evol. Microbiol.">
        <title>The Global Catalogue of Microorganisms (GCM) 10K type strain sequencing project: providing services to taxonomists for standard genome sequencing and annotation.</title>
        <authorList>
            <consortium name="The Broad Institute Genomics Platform"/>
            <consortium name="The Broad Institute Genome Sequencing Center for Infectious Disease"/>
            <person name="Wu L."/>
            <person name="Ma J."/>
        </authorList>
    </citation>
    <scope>NUCLEOTIDE SEQUENCE [LARGE SCALE GENOMIC DNA]</scope>
    <source>
        <strain evidence="14">JCM 4738</strain>
    </source>
</reference>
<evidence type="ECO:0000256" key="10">
    <source>
        <dbReference type="ARBA" id="ARBA00030803"/>
    </source>
</evidence>
<keyword evidence="6" id="KW-0805">Transcription regulation</keyword>
<dbReference type="InterPro" id="IPR041916">
    <property type="entry name" value="Anti_sigma_zinc_sf"/>
</dbReference>
<dbReference type="InterPro" id="IPR018764">
    <property type="entry name" value="RskA_C"/>
</dbReference>
<evidence type="ECO:0000256" key="7">
    <source>
        <dbReference type="ARBA" id="ARBA00023136"/>
    </source>
</evidence>
<proteinExistence type="predicted"/>
<dbReference type="EMBL" id="BMVP01000005">
    <property type="protein sequence ID" value="GHB60885.1"/>
    <property type="molecule type" value="Genomic_DNA"/>
</dbReference>
<feature type="domain" description="Anti-sigma K factor RskA C-terminal" evidence="12">
    <location>
        <begin position="97"/>
        <end position="231"/>
    </location>
</feature>
<evidence type="ECO:0000313" key="14">
    <source>
        <dbReference type="Proteomes" id="UP000642673"/>
    </source>
</evidence>
<dbReference type="Proteomes" id="UP000642673">
    <property type="component" value="Unassembled WGS sequence"/>
</dbReference>
<comment type="caution">
    <text evidence="13">The sequence shown here is derived from an EMBL/GenBank/DDBJ whole genome shotgun (WGS) entry which is preliminary data.</text>
</comment>
<keyword evidence="7 11" id="KW-0472">Membrane</keyword>
<evidence type="ECO:0000256" key="9">
    <source>
        <dbReference type="ARBA" id="ARBA00029829"/>
    </source>
</evidence>
<evidence type="ECO:0000256" key="5">
    <source>
        <dbReference type="ARBA" id="ARBA00022989"/>
    </source>
</evidence>
<keyword evidence="3" id="KW-1003">Cell membrane</keyword>